<feature type="region of interest" description="Disordered" evidence="1">
    <location>
        <begin position="320"/>
        <end position="360"/>
    </location>
</feature>
<dbReference type="EMBL" id="JAENII010000002">
    <property type="protein sequence ID" value="MBK1826141.1"/>
    <property type="molecule type" value="Genomic_DNA"/>
</dbReference>
<dbReference type="AlphaFoldDB" id="A0A934VEK8"/>
<feature type="compositionally biased region" description="Basic residues" evidence="1">
    <location>
        <begin position="338"/>
        <end position="359"/>
    </location>
</feature>
<keyword evidence="3" id="KW-1185">Reference proteome</keyword>
<comment type="caution">
    <text evidence="2">The sequence shown here is derived from an EMBL/GenBank/DDBJ whole genome shotgun (WGS) entry which is preliminary data.</text>
</comment>
<gene>
    <name evidence="2" type="ORF">JIN81_03860</name>
</gene>
<proteinExistence type="predicted"/>
<evidence type="ECO:0000313" key="3">
    <source>
        <dbReference type="Proteomes" id="UP000658278"/>
    </source>
</evidence>
<accession>A0A934VEK8</accession>
<dbReference type="RefSeq" id="WP_200276560.1">
    <property type="nucleotide sequence ID" value="NZ_JAENII010000002.1"/>
</dbReference>
<reference evidence="2" key="1">
    <citation type="submission" date="2021-01" db="EMBL/GenBank/DDBJ databases">
        <title>Modified the classification status of verrucomicrobia.</title>
        <authorList>
            <person name="Feng X."/>
        </authorList>
    </citation>
    <scope>NUCLEOTIDE SEQUENCE</scope>
    <source>
        <strain evidence="2">KCTC 22201</strain>
    </source>
</reference>
<sequence length="400" mass="46068">MKEIHHRARVYSLFDVAQLFLSSRGSCRLHFVVEDSKPPLYRGRKDDCLFVTKEEAVAHFMQSEAFGKLYETDEVEADPPKGNFQVVAKCGISGEWLGPPNFHSYQSNLRRLHRERFSNMPFERYASKVRTERGEEAVNAWMESMKKRVRWRPVGGSDDDWTFERSEIEHDFLSRAFSDAYEETRKTELPGDTDARAMSEGVLAAASIAGSHTRRHPAMLIPTICRMLESDHLAIFKTKGKLYCGPARPHPLQDVDSLSERPAAIVKWLDDKERPKLGELWTALLPEGTEEPPKEWLVDLFWLLTQGHVLLFADDSMVLPKRSKQGGSPQPPAEGAKKPKKRKRKKRKRTSFKARRPSHAKLISQISRMNHGRLLALRGKSRLWGRRLSRRDKIRCLQED</sequence>
<protein>
    <submittedName>
        <fullName evidence="2">Uncharacterized protein</fullName>
    </submittedName>
</protein>
<organism evidence="2 3">
    <name type="scientific">Haloferula rosea</name>
    <dbReference type="NCBI Taxonomy" id="490093"/>
    <lineage>
        <taxon>Bacteria</taxon>
        <taxon>Pseudomonadati</taxon>
        <taxon>Verrucomicrobiota</taxon>
        <taxon>Verrucomicrobiia</taxon>
        <taxon>Verrucomicrobiales</taxon>
        <taxon>Verrucomicrobiaceae</taxon>
        <taxon>Haloferula</taxon>
    </lineage>
</organism>
<evidence type="ECO:0000313" key="2">
    <source>
        <dbReference type="EMBL" id="MBK1826141.1"/>
    </source>
</evidence>
<evidence type="ECO:0000256" key="1">
    <source>
        <dbReference type="SAM" id="MobiDB-lite"/>
    </source>
</evidence>
<name>A0A934VEK8_9BACT</name>
<dbReference type="Proteomes" id="UP000658278">
    <property type="component" value="Unassembled WGS sequence"/>
</dbReference>